<evidence type="ECO:0000256" key="1">
    <source>
        <dbReference type="SAM" id="SignalP"/>
    </source>
</evidence>
<evidence type="ECO:0000313" key="3">
    <source>
        <dbReference type="Proteomes" id="UP000231553"/>
    </source>
</evidence>
<dbReference type="Proteomes" id="UP000231553">
    <property type="component" value="Unassembled WGS sequence"/>
</dbReference>
<comment type="caution">
    <text evidence="2">The sequence shown here is derived from an EMBL/GenBank/DDBJ whole genome shotgun (WGS) entry which is preliminary data.</text>
</comment>
<proteinExistence type="predicted"/>
<dbReference type="AlphaFoldDB" id="A0A2M8IWD2"/>
<organism evidence="2 3">
    <name type="scientific">Pseudooceanicola lipolyticus</name>
    <dbReference type="NCBI Taxonomy" id="2029104"/>
    <lineage>
        <taxon>Bacteria</taxon>
        <taxon>Pseudomonadati</taxon>
        <taxon>Pseudomonadota</taxon>
        <taxon>Alphaproteobacteria</taxon>
        <taxon>Rhodobacterales</taxon>
        <taxon>Paracoccaceae</taxon>
        <taxon>Pseudooceanicola</taxon>
    </lineage>
</organism>
<dbReference type="EMBL" id="PGTB01000134">
    <property type="protein sequence ID" value="PJE34849.1"/>
    <property type="molecule type" value="Genomic_DNA"/>
</dbReference>
<protein>
    <submittedName>
        <fullName evidence="2">Uncharacterized protein</fullName>
    </submittedName>
</protein>
<keyword evidence="1" id="KW-0732">Signal</keyword>
<gene>
    <name evidence="2" type="ORF">CVM52_20125</name>
</gene>
<evidence type="ECO:0000313" key="2">
    <source>
        <dbReference type="EMBL" id="PJE34849.1"/>
    </source>
</evidence>
<dbReference type="RefSeq" id="WP_133119910.1">
    <property type="nucleotide sequence ID" value="NZ_PGTB01000134.1"/>
</dbReference>
<keyword evidence="3" id="KW-1185">Reference proteome</keyword>
<name>A0A2M8IWD2_9RHOB</name>
<sequence>MARYLPFALALALLPASSPTDAATPERWAYTDGWDVGYYPTTRGCLAFATFDGTGFFIGFDTRGSIPALDITMLDETWASIEPGTRYPVTLALGDEPPWILDMTGVFMDGAPGLNILVDASTDKAATFIEEFQRELRMTWSYGDAQLGHFTLRGSRRAFDEVLACQDAYDAQVPDPPAVETPVAE</sequence>
<accession>A0A2M8IWD2</accession>
<feature type="signal peptide" evidence="1">
    <location>
        <begin position="1"/>
        <end position="22"/>
    </location>
</feature>
<reference evidence="2 3" key="1">
    <citation type="journal article" date="2018" name="Int. J. Syst. Evol. Microbiol.">
        <title>Pseudooceanicola lipolyticus sp. nov., a marine alphaproteobacterium, reclassification of Oceanicola flagellatus as Pseudooceanicola flagellatus comb. nov. and emended description of the genus Pseudooceanicola.</title>
        <authorList>
            <person name="Huang M.-M."/>
            <person name="Guo L.-L."/>
            <person name="Wu Y.-H."/>
            <person name="Lai Q.-L."/>
            <person name="Shao Z.-Z."/>
            <person name="Wang C.-S."/>
            <person name="Wu M."/>
            <person name="Xu X.-W."/>
        </authorList>
    </citation>
    <scope>NUCLEOTIDE SEQUENCE [LARGE SCALE GENOMIC DNA]</scope>
    <source>
        <strain evidence="2 3">157</strain>
    </source>
</reference>
<dbReference type="OrthoDB" id="7705693at2"/>
<feature type="chain" id="PRO_5014760360" evidence="1">
    <location>
        <begin position="23"/>
        <end position="185"/>
    </location>
</feature>